<dbReference type="InterPro" id="IPR002602">
    <property type="entry name" value="DB"/>
</dbReference>
<reference evidence="2 3" key="1">
    <citation type="journal article" date="2017" name="Curr. Biol.">
        <title>Genome architecture and evolution of a unichromosomal asexual nematode.</title>
        <authorList>
            <person name="Fradin H."/>
            <person name="Zegar C."/>
            <person name="Gutwein M."/>
            <person name="Lucas J."/>
            <person name="Kovtun M."/>
            <person name="Corcoran D."/>
            <person name="Baugh L.R."/>
            <person name="Kiontke K."/>
            <person name="Gunsalus K."/>
            <person name="Fitch D.H."/>
            <person name="Piano F."/>
        </authorList>
    </citation>
    <scope>NUCLEOTIDE SEQUENCE [LARGE SCALE GENOMIC DNA]</scope>
    <source>
        <strain evidence="2">PF1309</strain>
    </source>
</reference>
<keyword evidence="3" id="KW-1185">Reference proteome</keyword>
<gene>
    <name evidence="2" type="ORF">WR25_15150</name>
</gene>
<accession>A0A2A2K4E2</accession>
<dbReference type="PANTHER" id="PTHR46705">
    <property type="entry name" value="PROTEIN CBG09805"/>
    <property type="match status" value="1"/>
</dbReference>
<sequence length="176" mass="19415">MGCPCRTGMSCIAGACVAVAHAAKTFRETEGETSASALKNPNDQFLTCCRSMAVPELCHPLCSFEGYTKQAIQNSISFLPNSCPVTSLSTVHFCASRGIDHTQCCRESGVSPDCMIFCNQGCFLENALVEYYNTHYLTSQRRFDDAIHETTNTLRDDSQIQAEFSNDDQHHAGYFL</sequence>
<name>A0A2A2K4E2_9BILA</name>
<protein>
    <recommendedName>
        <fullName evidence="1">Domain of unknown function DB domain-containing protein</fullName>
    </recommendedName>
</protein>
<organism evidence="2 3">
    <name type="scientific">Diploscapter pachys</name>
    <dbReference type="NCBI Taxonomy" id="2018661"/>
    <lineage>
        <taxon>Eukaryota</taxon>
        <taxon>Metazoa</taxon>
        <taxon>Ecdysozoa</taxon>
        <taxon>Nematoda</taxon>
        <taxon>Chromadorea</taxon>
        <taxon>Rhabditida</taxon>
        <taxon>Rhabditina</taxon>
        <taxon>Rhabditomorpha</taxon>
        <taxon>Rhabditoidea</taxon>
        <taxon>Rhabditidae</taxon>
        <taxon>Diploscapter</taxon>
    </lineage>
</organism>
<comment type="caution">
    <text evidence="2">The sequence shown here is derived from an EMBL/GenBank/DDBJ whole genome shotgun (WGS) entry which is preliminary data.</text>
</comment>
<dbReference type="OrthoDB" id="5843172at2759"/>
<dbReference type="STRING" id="2018661.A0A2A2K4E2"/>
<evidence type="ECO:0000259" key="1">
    <source>
        <dbReference type="Pfam" id="PF01682"/>
    </source>
</evidence>
<dbReference type="PANTHER" id="PTHR46705:SF11">
    <property type="entry name" value="DOMAIN OF UNKNOWN FUNCTION DB DOMAIN-CONTAINING PROTEIN"/>
    <property type="match status" value="1"/>
</dbReference>
<dbReference type="Proteomes" id="UP000218231">
    <property type="component" value="Unassembled WGS sequence"/>
</dbReference>
<dbReference type="AlphaFoldDB" id="A0A2A2K4E2"/>
<proteinExistence type="predicted"/>
<dbReference type="Pfam" id="PF01682">
    <property type="entry name" value="DB"/>
    <property type="match status" value="1"/>
</dbReference>
<feature type="domain" description="Domain of unknown function DB" evidence="1">
    <location>
        <begin position="48"/>
        <end position="143"/>
    </location>
</feature>
<evidence type="ECO:0000313" key="2">
    <source>
        <dbReference type="EMBL" id="PAV68733.1"/>
    </source>
</evidence>
<evidence type="ECO:0000313" key="3">
    <source>
        <dbReference type="Proteomes" id="UP000218231"/>
    </source>
</evidence>
<dbReference type="EMBL" id="LIAE01009702">
    <property type="protein sequence ID" value="PAV68733.1"/>
    <property type="molecule type" value="Genomic_DNA"/>
</dbReference>